<accession>A0A9D1P3E6</accession>
<proteinExistence type="predicted"/>
<name>A0A9D1P3E6_9FIRM</name>
<feature type="transmembrane region" description="Helical" evidence="1">
    <location>
        <begin position="101"/>
        <end position="119"/>
    </location>
</feature>
<dbReference type="InterPro" id="IPR007401">
    <property type="entry name" value="DUF454"/>
</dbReference>
<sequence>MKRNPLKLLWLLLGLLCLALGCVGVILPILPSVPFFLATVFCFAKSSKKLHSWFLGTKLYKKHLESFVQKRAMTLKTKLTIVGTVTIVMAVGFILMRAVPVGRICLAVVWLCHLLYFFLRVRTVKPGEEMDD</sequence>
<reference evidence="2" key="1">
    <citation type="submission" date="2020-10" db="EMBL/GenBank/DDBJ databases">
        <authorList>
            <person name="Gilroy R."/>
        </authorList>
    </citation>
    <scope>NUCLEOTIDE SEQUENCE</scope>
    <source>
        <strain evidence="2">CHK188-20938</strain>
    </source>
</reference>
<dbReference type="EMBL" id="DVOO01000027">
    <property type="protein sequence ID" value="HIV25878.1"/>
    <property type="molecule type" value="Genomic_DNA"/>
</dbReference>
<keyword evidence="1" id="KW-0812">Transmembrane</keyword>
<dbReference type="PROSITE" id="PS51257">
    <property type="entry name" value="PROKAR_LIPOPROTEIN"/>
    <property type="match status" value="1"/>
</dbReference>
<protein>
    <submittedName>
        <fullName evidence="2">YbaN family protein</fullName>
    </submittedName>
</protein>
<dbReference type="PANTHER" id="PTHR35813">
    <property type="entry name" value="INNER MEMBRANE PROTEIN YBAN"/>
    <property type="match status" value="1"/>
</dbReference>
<dbReference type="PIRSF" id="PIRSF016789">
    <property type="entry name" value="DUF454"/>
    <property type="match status" value="1"/>
</dbReference>
<evidence type="ECO:0000313" key="3">
    <source>
        <dbReference type="Proteomes" id="UP000824169"/>
    </source>
</evidence>
<reference evidence="2" key="2">
    <citation type="journal article" date="2021" name="PeerJ">
        <title>Extensive microbial diversity within the chicken gut microbiome revealed by metagenomics and culture.</title>
        <authorList>
            <person name="Gilroy R."/>
            <person name="Ravi A."/>
            <person name="Getino M."/>
            <person name="Pursley I."/>
            <person name="Horton D.L."/>
            <person name="Alikhan N.F."/>
            <person name="Baker D."/>
            <person name="Gharbi K."/>
            <person name="Hall N."/>
            <person name="Watson M."/>
            <person name="Adriaenssens E.M."/>
            <person name="Foster-Nyarko E."/>
            <person name="Jarju S."/>
            <person name="Secka A."/>
            <person name="Antonio M."/>
            <person name="Oren A."/>
            <person name="Chaudhuri R.R."/>
            <person name="La Ragione R."/>
            <person name="Hildebrand F."/>
            <person name="Pallen M.J."/>
        </authorList>
    </citation>
    <scope>NUCLEOTIDE SEQUENCE</scope>
    <source>
        <strain evidence="2">CHK188-20938</strain>
    </source>
</reference>
<organism evidence="2 3">
    <name type="scientific">Candidatus Scatomonas pullistercoris</name>
    <dbReference type="NCBI Taxonomy" id="2840920"/>
    <lineage>
        <taxon>Bacteria</taxon>
        <taxon>Bacillati</taxon>
        <taxon>Bacillota</taxon>
        <taxon>Clostridia</taxon>
        <taxon>Lachnospirales</taxon>
        <taxon>Lachnospiraceae</taxon>
        <taxon>Lachnospiraceae incertae sedis</taxon>
        <taxon>Candidatus Scatomonas</taxon>
    </lineage>
</organism>
<dbReference type="GO" id="GO:0005886">
    <property type="term" value="C:plasma membrane"/>
    <property type="evidence" value="ECO:0007669"/>
    <property type="project" value="TreeGrafter"/>
</dbReference>
<keyword evidence="1" id="KW-1133">Transmembrane helix</keyword>
<feature type="transmembrane region" description="Helical" evidence="1">
    <location>
        <begin position="77"/>
        <end position="95"/>
    </location>
</feature>
<dbReference type="Proteomes" id="UP000824169">
    <property type="component" value="Unassembled WGS sequence"/>
</dbReference>
<dbReference type="Pfam" id="PF04304">
    <property type="entry name" value="DUF454"/>
    <property type="match status" value="1"/>
</dbReference>
<evidence type="ECO:0000256" key="1">
    <source>
        <dbReference type="SAM" id="Phobius"/>
    </source>
</evidence>
<dbReference type="AlphaFoldDB" id="A0A9D1P3E6"/>
<comment type="caution">
    <text evidence="2">The sequence shown here is derived from an EMBL/GenBank/DDBJ whole genome shotgun (WGS) entry which is preliminary data.</text>
</comment>
<dbReference type="PANTHER" id="PTHR35813:SF1">
    <property type="entry name" value="INNER MEMBRANE PROTEIN YBAN"/>
    <property type="match status" value="1"/>
</dbReference>
<gene>
    <name evidence="2" type="ORF">IAB71_08925</name>
</gene>
<keyword evidence="1" id="KW-0472">Membrane</keyword>
<evidence type="ECO:0000313" key="2">
    <source>
        <dbReference type="EMBL" id="HIV25878.1"/>
    </source>
</evidence>